<name>M3HN52_CANMX</name>
<dbReference type="eggNOG" id="ENOG502RQ8H">
    <property type="taxonomic scope" value="Eukaryota"/>
</dbReference>
<feature type="region of interest" description="Disordered" evidence="2">
    <location>
        <begin position="1"/>
        <end position="97"/>
    </location>
</feature>
<evidence type="ECO:0000313" key="4">
    <source>
        <dbReference type="Proteomes" id="UP000011777"/>
    </source>
</evidence>
<feature type="region of interest" description="Disordered" evidence="2">
    <location>
        <begin position="143"/>
        <end position="202"/>
    </location>
</feature>
<protein>
    <submittedName>
        <fullName evidence="3">Uncharacterized protein</fullName>
    </submittedName>
</protein>
<feature type="compositionally biased region" description="Low complexity" evidence="2">
    <location>
        <begin position="32"/>
        <end position="86"/>
    </location>
</feature>
<evidence type="ECO:0000256" key="1">
    <source>
        <dbReference type="SAM" id="Coils"/>
    </source>
</evidence>
<feature type="compositionally biased region" description="Polar residues" evidence="2">
    <location>
        <begin position="87"/>
        <end position="97"/>
    </location>
</feature>
<feature type="compositionally biased region" description="Low complexity" evidence="2">
    <location>
        <begin position="169"/>
        <end position="202"/>
    </location>
</feature>
<organism evidence="3 4">
    <name type="scientific">Candida maltosa (strain Xu316)</name>
    <name type="common">Yeast</name>
    <dbReference type="NCBI Taxonomy" id="1245528"/>
    <lineage>
        <taxon>Eukaryota</taxon>
        <taxon>Fungi</taxon>
        <taxon>Dikarya</taxon>
        <taxon>Ascomycota</taxon>
        <taxon>Saccharomycotina</taxon>
        <taxon>Pichiomycetes</taxon>
        <taxon>Debaryomycetaceae</taxon>
        <taxon>Candida/Lodderomyces clade</taxon>
        <taxon>Candida</taxon>
    </lineage>
</organism>
<dbReference type="HOGENOM" id="CLU_900139_0_0_1"/>
<dbReference type="OMA" id="NYPFRDC"/>
<evidence type="ECO:0000313" key="3">
    <source>
        <dbReference type="EMBL" id="EMG48902.1"/>
    </source>
</evidence>
<sequence length="274" mass="30546">MINSRNIKQPNQLATPKSPRSSPISPPHSHSHTSPTLAPPITTSPSTSFSSTSISPRNSITSFKSSIPHSNSNSTSRSSSNASNYSITGNTTTSNSVALSPKRYSFSEYSNEQIIDLMEREQDAIVLKLMKEIEFLKQENKSLKMSSNNHNSNSNNNNNVPPPIMTPPIRRSSSLSSTSSRSSSIRNNSISSANHNNNNSSCSNPQMFNYSFRDNLSHYDETIKKHKGETYHLPISRKSSLNGNKYEEIIDENRSLKRELKKLQGELELLKKKN</sequence>
<accession>M3HN52</accession>
<keyword evidence="1" id="KW-0175">Coiled coil</keyword>
<dbReference type="Proteomes" id="UP000011777">
    <property type="component" value="Unassembled WGS sequence"/>
</dbReference>
<gene>
    <name evidence="3" type="ORF">G210_0453</name>
</gene>
<proteinExistence type="predicted"/>
<dbReference type="OrthoDB" id="4026704at2759"/>
<feature type="coiled-coil region" evidence="1">
    <location>
        <begin position="246"/>
        <end position="273"/>
    </location>
</feature>
<dbReference type="EMBL" id="AOGT01000906">
    <property type="protein sequence ID" value="EMG48902.1"/>
    <property type="molecule type" value="Genomic_DNA"/>
</dbReference>
<evidence type="ECO:0000256" key="2">
    <source>
        <dbReference type="SAM" id="MobiDB-lite"/>
    </source>
</evidence>
<feature type="compositionally biased region" description="Low complexity" evidence="2">
    <location>
        <begin position="146"/>
        <end position="159"/>
    </location>
</feature>
<reference evidence="3 4" key="1">
    <citation type="submission" date="2013-02" db="EMBL/GenBank/DDBJ databases">
        <title>Genome sequence of Candida maltosa Xu316, a potential industrial strain for xylitol and ethanol production.</title>
        <authorList>
            <person name="Yu J."/>
            <person name="Wang Q."/>
            <person name="Geng X."/>
            <person name="Bao W."/>
            <person name="He P."/>
            <person name="Cai J."/>
        </authorList>
    </citation>
    <scope>NUCLEOTIDE SEQUENCE [LARGE SCALE GENOMIC DNA]</scope>
    <source>
        <strain evidence="4">Xu316</strain>
    </source>
</reference>
<keyword evidence="4" id="KW-1185">Reference proteome</keyword>
<feature type="compositionally biased region" description="Polar residues" evidence="2">
    <location>
        <begin position="1"/>
        <end position="14"/>
    </location>
</feature>
<dbReference type="STRING" id="1245528.M3HN52"/>
<dbReference type="AlphaFoldDB" id="M3HN52"/>
<comment type="caution">
    <text evidence="3">The sequence shown here is derived from an EMBL/GenBank/DDBJ whole genome shotgun (WGS) entry which is preliminary data.</text>
</comment>